<dbReference type="GO" id="GO:0045504">
    <property type="term" value="F:dynein heavy chain binding"/>
    <property type="evidence" value="ECO:0007669"/>
    <property type="project" value="InterPro"/>
</dbReference>
<feature type="region of interest" description="Disordered" evidence="1">
    <location>
        <begin position="489"/>
        <end position="511"/>
    </location>
</feature>
<dbReference type="AlphaFoldDB" id="A0A3Q3DE21"/>
<dbReference type="Gene3D" id="2.130.10.10">
    <property type="entry name" value="YVTN repeat-like/Quinoprotein amine dehydrogenase"/>
    <property type="match status" value="2"/>
</dbReference>
<dbReference type="InterPro" id="IPR036322">
    <property type="entry name" value="WD40_repeat_dom_sf"/>
</dbReference>
<proteinExistence type="predicted"/>
<feature type="compositionally biased region" description="Basic and acidic residues" evidence="1">
    <location>
        <begin position="153"/>
        <end position="173"/>
    </location>
</feature>
<dbReference type="PANTHER" id="PTHR16022">
    <property type="entry name" value="WD REPEAT DOMAIN 60"/>
    <property type="match status" value="1"/>
</dbReference>
<name>A0A3Q3DE21_HIPCM</name>
<feature type="compositionally biased region" description="Basic and acidic residues" evidence="1">
    <location>
        <begin position="489"/>
        <end position="500"/>
    </location>
</feature>
<sequence length="995" mass="114735">MHHEKKISMEDTWSAAELKRLLSRRKEPEHDRKHHRGGDSTERRPRDSRGERDHRDHHGERRDYHAEERRGDRDRRSERDRLEDTSRHAHDSREDRDKRDKRRPREGQEKEEDRLKRKEDTERRREERDKERRREERDKERRREERERRRHEERRDDQDRRERHEDRKHSRDERGKCFQLLQLLFWYSNISSSHRIPKTKRRARKKTQRERISCKHFKYCEWTFHPHSFDDFLLSVQDERLRQEGSEQERIERERQKERRRREDAERHHSSSKESKPSHSHEAKTKKTEENVMRSENVAAKDAGDTEDPVAKNELSHEYEEDFEDYEEDFEELDEDDKDAEEEPSNLELGEEVKAIQKAMGEENERVRASFNTLSKGEEEGEEKPESSRVNRSDEKDSRCSQRGKFIDFVAAKQREVSKKLALKQKKRSAELLRLIDLDFSTTISLLDLPPISEYDMYIRNFGAANTKQAYVQCNEENADRDVQTEEVETSDKWTQHPTEHGGACGDPNRSHEIRNMSGMNFDSRRLAIFLRTASQVMAVLLEEDHAERSSFQGQTTQTDGLSFSDGSVQLNTDLPFLRGRTISQVLFSQAQRHTLLSVHKPPTSPVDIVQHHDCTTICVWNMWEPSRPQKILLCESEVQCCCFSPGKATLVFAGTSVGSVALWDLHEPAGNHQRLKLGDGEWTFRRPTFSTDAVPSAHFSAVTSVEVVPTNTTGMPGSEVAFLASEEELLGLSFQLASQDDSGLLNLWVVVQLPKANEAGSQTDLGLRPGGKVKLLHSSACVTAEGVSLSHVDKTGPPQSLHLKFLPTDPSHFFVGTNLGLVSHGTTQGLKALPKCYTSQELATRLVDVTAIHFSPFRPQLFLVGCGDGSLRLHEVSHDKPAYEWMDGTAGEAVVSLQWSQTRPAVFCVLDASSRLHVWDLLKSDTAPVVTEHLDEDRLTAMAAFGDPGQQNTYSGIATAHQSGKIEMHYFAKEFTIQSREEEKTFDGKIVESF</sequence>
<evidence type="ECO:0000313" key="3">
    <source>
        <dbReference type="Proteomes" id="UP000264820"/>
    </source>
</evidence>
<dbReference type="GO" id="GO:0005929">
    <property type="term" value="C:cilium"/>
    <property type="evidence" value="ECO:0007669"/>
    <property type="project" value="GOC"/>
</dbReference>
<feature type="compositionally biased region" description="Acidic residues" evidence="1">
    <location>
        <begin position="319"/>
        <end position="345"/>
    </location>
</feature>
<feature type="compositionally biased region" description="Basic and acidic residues" evidence="1">
    <location>
        <begin position="242"/>
        <end position="293"/>
    </location>
</feature>
<organism evidence="2 3">
    <name type="scientific">Hippocampus comes</name>
    <name type="common">Tiger tail seahorse</name>
    <dbReference type="NCBI Taxonomy" id="109280"/>
    <lineage>
        <taxon>Eukaryota</taxon>
        <taxon>Metazoa</taxon>
        <taxon>Chordata</taxon>
        <taxon>Craniata</taxon>
        <taxon>Vertebrata</taxon>
        <taxon>Euteleostomi</taxon>
        <taxon>Actinopterygii</taxon>
        <taxon>Neopterygii</taxon>
        <taxon>Teleostei</taxon>
        <taxon>Neoteleostei</taxon>
        <taxon>Acanthomorphata</taxon>
        <taxon>Syngnathiaria</taxon>
        <taxon>Syngnathiformes</taxon>
        <taxon>Syngnathoidei</taxon>
        <taxon>Syngnathidae</taxon>
        <taxon>Hippocampus</taxon>
    </lineage>
</organism>
<dbReference type="SMART" id="SM00320">
    <property type="entry name" value="WD40"/>
    <property type="match status" value="3"/>
</dbReference>
<feature type="compositionally biased region" description="Basic and acidic residues" evidence="1">
    <location>
        <begin position="351"/>
        <end position="368"/>
    </location>
</feature>
<dbReference type="Proteomes" id="UP000264820">
    <property type="component" value="Unplaced"/>
</dbReference>
<feature type="compositionally biased region" description="Basic and acidic residues" evidence="1">
    <location>
        <begin position="309"/>
        <end position="318"/>
    </location>
</feature>
<protein>
    <submittedName>
        <fullName evidence="2">Dynein 2 intermediate chain 1</fullName>
    </submittedName>
</protein>
<feature type="region of interest" description="Disordered" evidence="1">
    <location>
        <begin position="21"/>
        <end position="173"/>
    </location>
</feature>
<dbReference type="SUPFAM" id="SSF50978">
    <property type="entry name" value="WD40 repeat-like"/>
    <property type="match status" value="1"/>
</dbReference>
<evidence type="ECO:0000256" key="1">
    <source>
        <dbReference type="SAM" id="MobiDB-lite"/>
    </source>
</evidence>
<accession>A0A3Q3DE21</accession>
<dbReference type="InterPro" id="IPR001680">
    <property type="entry name" value="WD40_rpt"/>
</dbReference>
<dbReference type="GeneTree" id="ENSGT00390000013743"/>
<feature type="region of interest" description="Disordered" evidence="1">
    <location>
        <begin position="242"/>
        <end position="399"/>
    </location>
</feature>
<dbReference type="STRING" id="109280.ENSHCOP00000009704"/>
<dbReference type="PANTHER" id="PTHR16022:SF0">
    <property type="entry name" value="CYTOPLASMIC DYNEIN 2 INTERMEDIATE CHAIN 1"/>
    <property type="match status" value="1"/>
</dbReference>
<keyword evidence="3" id="KW-1185">Reference proteome</keyword>
<dbReference type="Ensembl" id="ENSHCOT00000025903.1">
    <property type="protein sequence ID" value="ENSHCOP00000009704.1"/>
    <property type="gene ID" value="ENSHCOG00000012181.1"/>
</dbReference>
<reference evidence="2" key="1">
    <citation type="submission" date="2025-08" db="UniProtKB">
        <authorList>
            <consortium name="Ensembl"/>
        </authorList>
    </citation>
    <scope>IDENTIFICATION</scope>
</reference>
<dbReference type="GO" id="GO:0045503">
    <property type="term" value="F:dynein light chain binding"/>
    <property type="evidence" value="ECO:0007669"/>
    <property type="project" value="InterPro"/>
</dbReference>
<dbReference type="OMA" id="ILNMWVV"/>
<dbReference type="InterPro" id="IPR015943">
    <property type="entry name" value="WD40/YVTN_repeat-like_dom_sf"/>
</dbReference>
<evidence type="ECO:0000313" key="2">
    <source>
        <dbReference type="Ensembl" id="ENSHCOP00000009704.1"/>
    </source>
</evidence>
<feature type="compositionally biased region" description="Basic and acidic residues" evidence="1">
    <location>
        <begin position="21"/>
        <end position="147"/>
    </location>
</feature>
<feature type="compositionally biased region" description="Basic and acidic residues" evidence="1">
    <location>
        <begin position="384"/>
        <end position="399"/>
    </location>
</feature>
<dbReference type="GO" id="GO:0005868">
    <property type="term" value="C:cytoplasmic dynein complex"/>
    <property type="evidence" value="ECO:0007669"/>
    <property type="project" value="InterPro"/>
</dbReference>
<dbReference type="GO" id="GO:0042073">
    <property type="term" value="P:intraciliary transport"/>
    <property type="evidence" value="ECO:0007669"/>
    <property type="project" value="InterPro"/>
</dbReference>
<reference evidence="2" key="2">
    <citation type="submission" date="2025-09" db="UniProtKB">
        <authorList>
            <consortium name="Ensembl"/>
        </authorList>
    </citation>
    <scope>IDENTIFICATION</scope>
</reference>
<dbReference type="InterPro" id="IPR042505">
    <property type="entry name" value="DYNC2I1"/>
</dbReference>